<dbReference type="InterPro" id="IPR050109">
    <property type="entry name" value="HTH-type_TetR-like_transc_reg"/>
</dbReference>
<protein>
    <submittedName>
        <fullName evidence="4">TetR/AcrR family transcriptional regulator</fullName>
    </submittedName>
</protein>
<dbReference type="Proteomes" id="UP001556631">
    <property type="component" value="Unassembled WGS sequence"/>
</dbReference>
<dbReference type="SUPFAM" id="SSF46689">
    <property type="entry name" value="Homeodomain-like"/>
    <property type="match status" value="1"/>
</dbReference>
<dbReference type="PRINTS" id="PR00455">
    <property type="entry name" value="HTHTETR"/>
</dbReference>
<evidence type="ECO:0000313" key="5">
    <source>
        <dbReference type="Proteomes" id="UP001556631"/>
    </source>
</evidence>
<dbReference type="EMBL" id="JBFPJR010000013">
    <property type="protein sequence ID" value="MEX0427829.1"/>
    <property type="molecule type" value="Genomic_DNA"/>
</dbReference>
<name>A0ABV3T1Q8_9ACTN</name>
<dbReference type="InterPro" id="IPR001647">
    <property type="entry name" value="HTH_TetR"/>
</dbReference>
<comment type="caution">
    <text evidence="4">The sequence shown here is derived from an EMBL/GenBank/DDBJ whole genome shotgun (WGS) entry which is preliminary data.</text>
</comment>
<dbReference type="InterPro" id="IPR036271">
    <property type="entry name" value="Tet_transcr_reg_TetR-rel_C_sf"/>
</dbReference>
<dbReference type="PROSITE" id="PS50977">
    <property type="entry name" value="HTH_TETR_2"/>
    <property type="match status" value="1"/>
</dbReference>
<evidence type="ECO:0000256" key="2">
    <source>
        <dbReference type="PROSITE-ProRule" id="PRU00335"/>
    </source>
</evidence>
<keyword evidence="5" id="KW-1185">Reference proteome</keyword>
<dbReference type="Gene3D" id="1.10.357.10">
    <property type="entry name" value="Tetracycline Repressor, domain 2"/>
    <property type="match status" value="1"/>
</dbReference>
<dbReference type="Pfam" id="PF00440">
    <property type="entry name" value="TetR_N"/>
    <property type="match status" value="1"/>
</dbReference>
<sequence>MPSATSAIQSRAGTKGVPRADREAQIVRAACEVFGTEGYAGTSVAVVAARAGISKPLVYQYFGSKEGLFSACLHHGGQLLADEMERIAAGDVVGLERALRTLDAMFRLLEPQPWLWRLFFDRSAPREGAIAGEIAGYSARITMLASEGVGELLHLQGDDDPLDVDAMTRAWMSIFDALVTWWLDHPEVTPTQMTERCVRLFTAVMSADAPELSA</sequence>
<dbReference type="SUPFAM" id="SSF48498">
    <property type="entry name" value="Tetracyclin repressor-like, C-terminal domain"/>
    <property type="match status" value="1"/>
</dbReference>
<dbReference type="PANTHER" id="PTHR30055">
    <property type="entry name" value="HTH-TYPE TRANSCRIPTIONAL REGULATOR RUTR"/>
    <property type="match status" value="1"/>
</dbReference>
<evidence type="ECO:0000259" key="3">
    <source>
        <dbReference type="PROSITE" id="PS50977"/>
    </source>
</evidence>
<dbReference type="InterPro" id="IPR009057">
    <property type="entry name" value="Homeodomain-like_sf"/>
</dbReference>
<dbReference type="PANTHER" id="PTHR30055:SF158">
    <property type="entry name" value="POSSIBLE TRANSCRIPTIONAL REGULATORY PROTEIN (PROBABLY TETR-FAMILY)"/>
    <property type="match status" value="1"/>
</dbReference>
<gene>
    <name evidence="4" type="ORF">AB3X52_09375</name>
</gene>
<evidence type="ECO:0000313" key="4">
    <source>
        <dbReference type="EMBL" id="MEX0427829.1"/>
    </source>
</evidence>
<dbReference type="PROSITE" id="PS01081">
    <property type="entry name" value="HTH_TETR_1"/>
    <property type="match status" value="1"/>
</dbReference>
<keyword evidence="1 2" id="KW-0238">DNA-binding</keyword>
<feature type="domain" description="HTH tetR-type" evidence="3">
    <location>
        <begin position="20"/>
        <end position="80"/>
    </location>
</feature>
<reference evidence="4 5" key="1">
    <citation type="submission" date="2024-07" db="EMBL/GenBank/DDBJ databases">
        <authorList>
            <person name="Lee S."/>
            <person name="Kang M."/>
        </authorList>
    </citation>
    <scope>NUCLEOTIDE SEQUENCE [LARGE SCALE GENOMIC DNA]</scope>
    <source>
        <strain evidence="4 5">DS6</strain>
    </source>
</reference>
<evidence type="ECO:0000256" key="1">
    <source>
        <dbReference type="ARBA" id="ARBA00023125"/>
    </source>
</evidence>
<proteinExistence type="predicted"/>
<organism evidence="4 5">
    <name type="scientific">Nocardioides eburneus</name>
    <dbReference type="NCBI Taxonomy" id="3231482"/>
    <lineage>
        <taxon>Bacteria</taxon>
        <taxon>Bacillati</taxon>
        <taxon>Actinomycetota</taxon>
        <taxon>Actinomycetes</taxon>
        <taxon>Propionibacteriales</taxon>
        <taxon>Nocardioidaceae</taxon>
        <taxon>Nocardioides</taxon>
    </lineage>
</organism>
<feature type="DNA-binding region" description="H-T-H motif" evidence="2">
    <location>
        <begin position="43"/>
        <end position="62"/>
    </location>
</feature>
<accession>A0ABV3T1Q8</accession>
<dbReference type="InterPro" id="IPR023772">
    <property type="entry name" value="DNA-bd_HTH_TetR-type_CS"/>
</dbReference>
<dbReference type="RefSeq" id="WP_367993584.1">
    <property type="nucleotide sequence ID" value="NZ_JBFPJR010000013.1"/>
</dbReference>